<proteinExistence type="predicted"/>
<dbReference type="RefSeq" id="WP_011443292.1">
    <property type="nucleotide sequence ID" value="NC_007778.1"/>
</dbReference>
<dbReference type="GO" id="GO:0005525">
    <property type="term" value="F:GTP binding"/>
    <property type="evidence" value="ECO:0007669"/>
    <property type="project" value="UniProtKB-KW"/>
</dbReference>
<dbReference type="PANTHER" id="PTHR40392">
    <property type="entry name" value="2-PHOSPHO-L-LACTATE GUANYLYLTRANSFERASE"/>
    <property type="match status" value="1"/>
</dbReference>
<dbReference type="InterPro" id="IPR002835">
    <property type="entry name" value="CofC"/>
</dbReference>
<dbReference type="PANTHER" id="PTHR40392:SF1">
    <property type="entry name" value="2-PHOSPHO-L-LACTATE GUANYLYLTRANSFERASE"/>
    <property type="match status" value="1"/>
</dbReference>
<organism evidence="5 6">
    <name type="scientific">Rhodopseudomonas palustris (strain HaA2)</name>
    <dbReference type="NCBI Taxonomy" id="316058"/>
    <lineage>
        <taxon>Bacteria</taxon>
        <taxon>Pseudomonadati</taxon>
        <taxon>Pseudomonadota</taxon>
        <taxon>Alphaproteobacteria</taxon>
        <taxon>Hyphomicrobiales</taxon>
        <taxon>Nitrobacteraceae</taxon>
        <taxon>Rhodopseudomonas</taxon>
    </lineage>
</organism>
<dbReference type="EMBL" id="CP000250">
    <property type="protein sequence ID" value="ABD09108.1"/>
    <property type="molecule type" value="Genomic_DNA"/>
</dbReference>
<dbReference type="Pfam" id="PF01983">
    <property type="entry name" value="CofC"/>
    <property type="match status" value="1"/>
</dbReference>
<evidence type="ECO:0000256" key="2">
    <source>
        <dbReference type="ARBA" id="ARBA00022695"/>
    </source>
</evidence>
<dbReference type="KEGG" id="rpb:RPB_4422"/>
<name>Q2IRQ2_RHOP2</name>
<dbReference type="Proteomes" id="UP000008809">
    <property type="component" value="Chromosome"/>
</dbReference>
<keyword evidence="2" id="KW-0548">Nucleotidyltransferase</keyword>
<evidence type="ECO:0000256" key="1">
    <source>
        <dbReference type="ARBA" id="ARBA00022679"/>
    </source>
</evidence>
<evidence type="ECO:0000256" key="4">
    <source>
        <dbReference type="ARBA" id="ARBA00023134"/>
    </source>
</evidence>
<keyword evidence="1" id="KW-0808">Transferase</keyword>
<dbReference type="HOGENOM" id="CLU_076569_1_0_5"/>
<evidence type="ECO:0000256" key="3">
    <source>
        <dbReference type="ARBA" id="ARBA00022741"/>
    </source>
</evidence>
<gene>
    <name evidence="5" type="ordered locus">RPB_4422</name>
</gene>
<dbReference type="GO" id="GO:0043814">
    <property type="term" value="F:phospholactate guanylyltransferase activity"/>
    <property type="evidence" value="ECO:0007669"/>
    <property type="project" value="InterPro"/>
</dbReference>
<sequence length="199" mass="21488">MTHVLIPCKPLAFGKSRLASALDPIGRRWLCERMLRRTLAAAVAAVGAEQVRVVSADAHVHRVAASCGVSAIDDEADGLNGALAVARRQLLRDVTTLARLMILPIDLPYVEPEILRRAAAEAAAVMIGPDRKFDGTNLLCVDACYVASFPFRYGPASFQRHADAARALGTTPAIMVDQRIAFDLDAPDDYREWANHAAA</sequence>
<dbReference type="STRING" id="316058.RPB_4422"/>
<dbReference type="Gene3D" id="3.90.550.10">
    <property type="entry name" value="Spore Coat Polysaccharide Biosynthesis Protein SpsA, Chain A"/>
    <property type="match status" value="1"/>
</dbReference>
<dbReference type="SUPFAM" id="SSF53448">
    <property type="entry name" value="Nucleotide-diphospho-sugar transferases"/>
    <property type="match status" value="1"/>
</dbReference>
<keyword evidence="6" id="KW-1185">Reference proteome</keyword>
<dbReference type="AlphaFoldDB" id="Q2IRQ2"/>
<keyword evidence="3" id="KW-0547">Nucleotide-binding</keyword>
<reference evidence="5 6" key="1">
    <citation type="submission" date="2006-01" db="EMBL/GenBank/DDBJ databases">
        <title>Complete sequence of Rhodopseudomonas palustris HaA2.</title>
        <authorList>
            <consortium name="US DOE Joint Genome Institute"/>
            <person name="Copeland A."/>
            <person name="Lucas S."/>
            <person name="Lapidus A."/>
            <person name="Barry K."/>
            <person name="Detter J.C."/>
            <person name="Glavina T."/>
            <person name="Hammon N."/>
            <person name="Israni S."/>
            <person name="Pitluck S."/>
            <person name="Chain P."/>
            <person name="Malfatti S."/>
            <person name="Shin M."/>
            <person name="Vergez L."/>
            <person name="Schmutz J."/>
            <person name="Larimer F."/>
            <person name="Land M."/>
            <person name="Hauser L."/>
            <person name="Pelletier D.A."/>
            <person name="Kyrpides N."/>
            <person name="Anderson I."/>
            <person name="Oda Y."/>
            <person name="Harwood C.S."/>
            <person name="Richardson P."/>
        </authorList>
    </citation>
    <scope>NUCLEOTIDE SEQUENCE [LARGE SCALE GENOMIC DNA]</scope>
    <source>
        <strain evidence="5 6">HaA2</strain>
    </source>
</reference>
<evidence type="ECO:0000313" key="6">
    <source>
        <dbReference type="Proteomes" id="UP000008809"/>
    </source>
</evidence>
<dbReference type="eggNOG" id="COG1920">
    <property type="taxonomic scope" value="Bacteria"/>
</dbReference>
<dbReference type="NCBIfam" id="TIGR03552">
    <property type="entry name" value="F420_cofC"/>
    <property type="match status" value="1"/>
</dbReference>
<evidence type="ECO:0008006" key="7">
    <source>
        <dbReference type="Google" id="ProtNLM"/>
    </source>
</evidence>
<keyword evidence="4" id="KW-0342">GTP-binding</keyword>
<dbReference type="OrthoDB" id="6334386at2"/>
<evidence type="ECO:0000313" key="5">
    <source>
        <dbReference type="EMBL" id="ABD09108.1"/>
    </source>
</evidence>
<protein>
    <recommendedName>
        <fullName evidence="7">2-phospho-L-lactate guanylyltransferase</fullName>
    </recommendedName>
</protein>
<dbReference type="InterPro" id="IPR029044">
    <property type="entry name" value="Nucleotide-diphossugar_trans"/>
</dbReference>
<accession>Q2IRQ2</accession>